<dbReference type="SUPFAM" id="SSF51269">
    <property type="entry name" value="AFP III-like domain"/>
    <property type="match status" value="1"/>
</dbReference>
<evidence type="ECO:0000259" key="1">
    <source>
        <dbReference type="PROSITE" id="PS50844"/>
    </source>
</evidence>
<dbReference type="InterPro" id="IPR057736">
    <property type="entry name" value="SAF_PseI/NeuA/NeuB"/>
</dbReference>
<dbReference type="PANTHER" id="PTHR42966:SF1">
    <property type="entry name" value="SIALIC ACID SYNTHASE"/>
    <property type="match status" value="1"/>
</dbReference>
<dbReference type="InterPro" id="IPR051690">
    <property type="entry name" value="PseI-like"/>
</dbReference>
<comment type="caution">
    <text evidence="2">The sequence shown here is derived from an EMBL/GenBank/DDBJ whole genome shotgun (WGS) entry which is preliminary data.</text>
</comment>
<sequence length="352" mass="39835">MNNPSDNKNVPQKRLQSYSPLVIAEIGQAHEGSLGMVHSYIDALSTTGVDATKFQMHIAEAESSLEEPFRIKFSYEDATRFDYWKRMSFTLEQWKEIKKHCDAVGLEFICSPFSNLAVDWLEEIGVERYKIGSGEITNFLLLEKIAQTKKPIILSSGMSSFAELDSTVEFLQNRKVSYSILQCTTAYPTQPEQYGLNVITELQKRYKVAIGYSDHSAKIATAIAATALGASILEFHVVFDRRQFGPDSNSSLTIDETKQLVESVRNISKAIHHPIDKNDVSAFENLKNIFEKSLAVNKKIPEGHILTFDDLEAKKPKGFGISAVDFERVIGKKVKLEKEQWDFLNIEDLYEF</sequence>
<gene>
    <name evidence="2" type="ORF">DMB68_16720</name>
</gene>
<evidence type="ECO:0000313" key="3">
    <source>
        <dbReference type="Proteomes" id="UP000247681"/>
    </source>
</evidence>
<protein>
    <submittedName>
        <fullName evidence="2">N-acetylneuraminate synthase</fullName>
    </submittedName>
</protein>
<evidence type="ECO:0000313" key="2">
    <source>
        <dbReference type="EMBL" id="PXY44082.1"/>
    </source>
</evidence>
<dbReference type="InterPro" id="IPR013785">
    <property type="entry name" value="Aldolase_TIM"/>
</dbReference>
<organism evidence="2 3">
    <name type="scientific">Flavobacterium hydrophilum</name>
    <dbReference type="NCBI Taxonomy" id="2211445"/>
    <lineage>
        <taxon>Bacteria</taxon>
        <taxon>Pseudomonadati</taxon>
        <taxon>Bacteroidota</taxon>
        <taxon>Flavobacteriia</taxon>
        <taxon>Flavobacteriales</taxon>
        <taxon>Flavobacteriaceae</taxon>
        <taxon>Flavobacterium</taxon>
    </lineage>
</organism>
<dbReference type="GO" id="GO:0047444">
    <property type="term" value="F:N-acylneuraminate-9-phosphate synthase activity"/>
    <property type="evidence" value="ECO:0007669"/>
    <property type="project" value="TreeGrafter"/>
</dbReference>
<dbReference type="SUPFAM" id="SSF51569">
    <property type="entry name" value="Aldolase"/>
    <property type="match status" value="1"/>
</dbReference>
<dbReference type="EMBL" id="QJHL01000004">
    <property type="protein sequence ID" value="PXY44082.1"/>
    <property type="molecule type" value="Genomic_DNA"/>
</dbReference>
<dbReference type="OrthoDB" id="9814210at2"/>
<dbReference type="GO" id="GO:0016051">
    <property type="term" value="P:carbohydrate biosynthetic process"/>
    <property type="evidence" value="ECO:0007669"/>
    <property type="project" value="InterPro"/>
</dbReference>
<dbReference type="InterPro" id="IPR013132">
    <property type="entry name" value="PseI/NeuA/B-like_N"/>
</dbReference>
<accession>A0A2V4BZN5</accession>
<dbReference type="Gene3D" id="3.20.20.70">
    <property type="entry name" value="Aldolase class I"/>
    <property type="match status" value="1"/>
</dbReference>
<dbReference type="PANTHER" id="PTHR42966">
    <property type="entry name" value="N-ACETYLNEURAMINATE SYNTHASE"/>
    <property type="match status" value="1"/>
</dbReference>
<dbReference type="InterPro" id="IPR036732">
    <property type="entry name" value="AFP_Neu5c_C_sf"/>
</dbReference>
<feature type="domain" description="AFP-like" evidence="1">
    <location>
        <begin position="293"/>
        <end position="352"/>
    </location>
</feature>
<dbReference type="AlphaFoldDB" id="A0A2V4BZN5"/>
<proteinExistence type="predicted"/>
<dbReference type="CDD" id="cd11615">
    <property type="entry name" value="SAF_NeuB_like"/>
    <property type="match status" value="1"/>
</dbReference>
<keyword evidence="3" id="KW-1185">Reference proteome</keyword>
<dbReference type="InterPro" id="IPR006190">
    <property type="entry name" value="SAF_AFP_Neu5Ac"/>
</dbReference>
<dbReference type="RefSeq" id="WP_110347783.1">
    <property type="nucleotide sequence ID" value="NZ_QJHL01000004.1"/>
</dbReference>
<name>A0A2V4BZN5_9FLAO</name>
<dbReference type="Proteomes" id="UP000247681">
    <property type="component" value="Unassembled WGS sequence"/>
</dbReference>
<reference evidence="2 3" key="1">
    <citation type="submission" date="2018-05" db="EMBL/GenBank/DDBJ databases">
        <title>Flavobacterium sp. strain IMCC34758, incomplete genome.</title>
        <authorList>
            <person name="Joung Y."/>
        </authorList>
    </citation>
    <scope>NUCLEOTIDE SEQUENCE [LARGE SCALE GENOMIC DNA]</scope>
    <source>
        <strain evidence="2 3">IMCC34758</strain>
    </source>
</reference>
<dbReference type="PROSITE" id="PS50844">
    <property type="entry name" value="AFP_LIKE"/>
    <property type="match status" value="1"/>
</dbReference>
<dbReference type="Pfam" id="PF03102">
    <property type="entry name" value="NeuB"/>
    <property type="match status" value="1"/>
</dbReference>
<dbReference type="Gene3D" id="3.90.1210.10">
    <property type="entry name" value="Antifreeze-like/N-acetylneuraminic acid synthase C-terminal domain"/>
    <property type="match status" value="1"/>
</dbReference>